<dbReference type="KEGG" id="bbat:Bdt_3420"/>
<evidence type="ECO:0000259" key="6">
    <source>
        <dbReference type="Pfam" id="PF21305"/>
    </source>
</evidence>
<dbReference type="Proteomes" id="UP000010074">
    <property type="component" value="Chromosome"/>
</dbReference>
<evidence type="ECO:0000313" key="7">
    <source>
        <dbReference type="EMBL" id="AFY03095.1"/>
    </source>
</evidence>
<dbReference type="GO" id="GO:0009306">
    <property type="term" value="P:protein secretion"/>
    <property type="evidence" value="ECO:0007669"/>
    <property type="project" value="TreeGrafter"/>
</dbReference>
<evidence type="ECO:0000256" key="3">
    <source>
        <dbReference type="ARBA" id="ARBA00023136"/>
    </source>
</evidence>
<accession>K7Z1X6</accession>
<dbReference type="HOGENOM" id="CLU_1243321_0_0_7"/>
<feature type="signal peptide" evidence="5">
    <location>
        <begin position="1"/>
        <end position="21"/>
    </location>
</feature>
<evidence type="ECO:0000313" key="8">
    <source>
        <dbReference type="Proteomes" id="UP000010074"/>
    </source>
</evidence>
<dbReference type="RefSeq" id="WP_015092503.1">
    <property type="nucleotide sequence ID" value="NC_019567.1"/>
</dbReference>
<organism evidence="7 8">
    <name type="scientific">Bdellovibrio bacteriovorus str. Tiberius</name>
    <dbReference type="NCBI Taxonomy" id="1069642"/>
    <lineage>
        <taxon>Bacteria</taxon>
        <taxon>Pseudomonadati</taxon>
        <taxon>Bdellovibrionota</taxon>
        <taxon>Bdellovibrionia</taxon>
        <taxon>Bdellovibrionales</taxon>
        <taxon>Pseudobdellovibrionaceae</taxon>
        <taxon>Bdellovibrio</taxon>
    </lineage>
</organism>
<evidence type="ECO:0000256" key="2">
    <source>
        <dbReference type="ARBA" id="ARBA00022729"/>
    </source>
</evidence>
<dbReference type="GO" id="GO:0015627">
    <property type="term" value="C:type II protein secretion system complex"/>
    <property type="evidence" value="ECO:0007669"/>
    <property type="project" value="TreeGrafter"/>
</dbReference>
<dbReference type="PANTHER" id="PTHR30332">
    <property type="entry name" value="PROBABLE GENERAL SECRETION PATHWAY PROTEIN D"/>
    <property type="match status" value="1"/>
</dbReference>
<dbReference type="OrthoDB" id="9775455at2"/>
<sequence length="222" mass="24373">MLKYVISSLFVSAVTLSQASAADKIKMYFNKEELTKVIEIYSKATGQKFIIDPGVRGTISIFNQEPLEPAEAFNQLSIALATNGFAISKQSDVMVVKAARNVQRDLIEVSSEVPSVSPQRMYTWVATLKHVSVLDLNRDLRILPSRDGEMNVNAAANQIIFTDWATNLNRIAEILKAVDKPVDPATKKLVDASRRHHGPSNGPAHKGPAPKHDEAGKAPEKQ</sequence>
<keyword evidence="3" id="KW-0472">Membrane</keyword>
<dbReference type="InterPro" id="IPR050810">
    <property type="entry name" value="Bact_Secretion_Sys_Channel"/>
</dbReference>
<name>K7Z1X6_BDEBC</name>
<dbReference type="PATRIC" id="fig|1069642.3.peg.3386"/>
<evidence type="ECO:0000256" key="5">
    <source>
        <dbReference type="SAM" id="SignalP"/>
    </source>
</evidence>
<dbReference type="PANTHER" id="PTHR30332:SF24">
    <property type="entry name" value="SECRETIN GSPD-RELATED"/>
    <property type="match status" value="1"/>
</dbReference>
<protein>
    <submittedName>
        <fullName evidence="7">General secretion pathway protein D</fullName>
    </submittedName>
</protein>
<dbReference type="GO" id="GO:0016020">
    <property type="term" value="C:membrane"/>
    <property type="evidence" value="ECO:0007669"/>
    <property type="project" value="UniProtKB-SubCell"/>
</dbReference>
<feature type="chain" id="PRO_5003914015" evidence="5">
    <location>
        <begin position="22"/>
        <end position="222"/>
    </location>
</feature>
<dbReference type="EMBL" id="CP002930">
    <property type="protein sequence ID" value="AFY03095.1"/>
    <property type="molecule type" value="Genomic_DNA"/>
</dbReference>
<feature type="compositionally biased region" description="Basic and acidic residues" evidence="4">
    <location>
        <begin position="210"/>
        <end position="222"/>
    </location>
</feature>
<gene>
    <name evidence="7" type="primary">gspD</name>
    <name evidence="7" type="ORF">Bdt_3420</name>
</gene>
<dbReference type="Gene3D" id="3.30.1370.120">
    <property type="match status" value="1"/>
</dbReference>
<feature type="domain" description="GspD-like N0" evidence="6">
    <location>
        <begin position="29"/>
        <end position="93"/>
    </location>
</feature>
<dbReference type="InterPro" id="IPR038591">
    <property type="entry name" value="NolW-like_sf"/>
</dbReference>
<proteinExistence type="predicted"/>
<dbReference type="Pfam" id="PF21305">
    <property type="entry name" value="type_II_gspD_N0"/>
    <property type="match status" value="1"/>
</dbReference>
<dbReference type="InterPro" id="IPR049371">
    <property type="entry name" value="GspD-like_N0"/>
</dbReference>
<reference evidence="7 8" key="1">
    <citation type="journal article" date="2012" name="BMC Genomics">
        <title>Genome analysis of a simultaneously predatory and prey-independent, novel Bdellovibrio bacteriovorus from the River Tiber, supports in silico predictions of both ancient and recent lateral gene transfer from diverse bacteria.</title>
        <authorList>
            <person name="Hobley L."/>
            <person name="Lerner T.R."/>
            <person name="Williams L.E."/>
            <person name="Lambert C."/>
            <person name="Till R."/>
            <person name="Milner D.S."/>
            <person name="Basford S.M."/>
            <person name="Capeness M.J."/>
            <person name="Fenton A.K."/>
            <person name="Atterbury R.J."/>
            <person name="Harris M.A."/>
            <person name="Sockett R.E."/>
        </authorList>
    </citation>
    <scope>NUCLEOTIDE SEQUENCE [LARGE SCALE GENOMIC DNA]</scope>
    <source>
        <strain evidence="7 8">Tiberius</strain>
    </source>
</reference>
<dbReference type="STRING" id="1069642.Bdt_3420"/>
<keyword evidence="2 5" id="KW-0732">Signal</keyword>
<comment type="subcellular location">
    <subcellularLocation>
        <location evidence="1">Membrane</location>
    </subcellularLocation>
</comment>
<dbReference type="AlphaFoldDB" id="K7Z1X6"/>
<evidence type="ECO:0000256" key="4">
    <source>
        <dbReference type="SAM" id="MobiDB-lite"/>
    </source>
</evidence>
<evidence type="ECO:0000256" key="1">
    <source>
        <dbReference type="ARBA" id="ARBA00004370"/>
    </source>
</evidence>
<feature type="region of interest" description="Disordered" evidence="4">
    <location>
        <begin position="186"/>
        <end position="222"/>
    </location>
</feature>